<protein>
    <submittedName>
        <fullName evidence="1">Uncharacterized protein</fullName>
    </submittedName>
</protein>
<gene>
    <name evidence="1" type="ORF">DD666_13910</name>
</gene>
<reference evidence="1 2" key="1">
    <citation type="journal article" date="2018" name="Nat. Biotechnol.">
        <title>A standardized bacterial taxonomy based on genome phylogeny substantially revises the tree of life.</title>
        <authorList>
            <person name="Parks D.H."/>
            <person name="Chuvochina M."/>
            <person name="Waite D.W."/>
            <person name="Rinke C."/>
            <person name="Skarshewski A."/>
            <person name="Chaumeil P.A."/>
            <person name="Hugenholtz P."/>
        </authorList>
    </citation>
    <scope>NUCLEOTIDE SEQUENCE [LARGE SCALE GENOMIC DNA]</scope>
    <source>
        <strain evidence="1">UBA10707</strain>
    </source>
</reference>
<evidence type="ECO:0000313" key="1">
    <source>
        <dbReference type="EMBL" id="HBP30498.1"/>
    </source>
</evidence>
<proteinExistence type="predicted"/>
<name>A0A356LID2_9BURK</name>
<dbReference type="EMBL" id="DOEK01000029">
    <property type="protein sequence ID" value="HBP30498.1"/>
    <property type="molecule type" value="Genomic_DNA"/>
</dbReference>
<evidence type="ECO:0000313" key="2">
    <source>
        <dbReference type="Proteomes" id="UP000264036"/>
    </source>
</evidence>
<sequence>MQNEKKFSVEYNGTKYWGTYWVDGLVIYVDSDHGSADGSLHEYDHRDLNHEAPVPAVLLFRRILDAKFASL</sequence>
<comment type="caution">
    <text evidence="1">The sequence shown here is derived from an EMBL/GenBank/DDBJ whole genome shotgun (WGS) entry which is preliminary data.</text>
</comment>
<dbReference type="Proteomes" id="UP000264036">
    <property type="component" value="Unassembled WGS sequence"/>
</dbReference>
<organism evidence="1 2">
    <name type="scientific">Advenella kashmirensis</name>
    <dbReference type="NCBI Taxonomy" id="310575"/>
    <lineage>
        <taxon>Bacteria</taxon>
        <taxon>Pseudomonadati</taxon>
        <taxon>Pseudomonadota</taxon>
        <taxon>Betaproteobacteria</taxon>
        <taxon>Burkholderiales</taxon>
        <taxon>Alcaligenaceae</taxon>
    </lineage>
</organism>
<dbReference type="AlphaFoldDB" id="A0A356LID2"/>
<accession>A0A356LID2</accession>